<evidence type="ECO:0000256" key="2">
    <source>
        <dbReference type="ARBA" id="ARBA00022475"/>
    </source>
</evidence>
<dbReference type="Proteomes" id="UP000006755">
    <property type="component" value="Unassembled WGS sequence"/>
</dbReference>
<accession>K2JZR1</accession>
<feature type="domain" description="HAMP" evidence="12">
    <location>
        <begin position="229"/>
        <end position="283"/>
    </location>
</feature>
<evidence type="ECO:0000256" key="3">
    <source>
        <dbReference type="ARBA" id="ARBA00022500"/>
    </source>
</evidence>
<keyword evidence="5 10" id="KW-1133">Transmembrane helix</keyword>
<keyword evidence="14" id="KW-1185">Reference proteome</keyword>
<dbReference type="PROSITE" id="PS50885">
    <property type="entry name" value="HAMP"/>
    <property type="match status" value="1"/>
</dbReference>
<dbReference type="Gene3D" id="1.10.287.950">
    <property type="entry name" value="Methyl-accepting chemotaxis protein"/>
    <property type="match status" value="1"/>
</dbReference>
<dbReference type="STRING" id="745411.B3C1_05402"/>
<dbReference type="RefSeq" id="WP_008483438.1">
    <property type="nucleotide sequence ID" value="NZ_AMRI01000006.1"/>
</dbReference>
<dbReference type="SMART" id="SM01049">
    <property type="entry name" value="Cache_2"/>
    <property type="match status" value="1"/>
</dbReference>
<dbReference type="Pfam" id="PF00672">
    <property type="entry name" value="HAMP"/>
    <property type="match status" value="1"/>
</dbReference>
<evidence type="ECO:0000313" key="13">
    <source>
        <dbReference type="EMBL" id="EKE75869.1"/>
    </source>
</evidence>
<dbReference type="InterPro" id="IPR033480">
    <property type="entry name" value="sCache_2"/>
</dbReference>
<evidence type="ECO:0000313" key="14">
    <source>
        <dbReference type="Proteomes" id="UP000006755"/>
    </source>
</evidence>
<feature type="domain" description="Methyl-accepting transducer" evidence="11">
    <location>
        <begin position="288"/>
        <end position="524"/>
    </location>
</feature>
<comment type="caution">
    <text evidence="13">The sequence shown here is derived from an EMBL/GenBank/DDBJ whole genome shotgun (WGS) entry which is preliminary data.</text>
</comment>
<dbReference type="PANTHER" id="PTHR32089:SF119">
    <property type="entry name" value="METHYL-ACCEPTING CHEMOTAXIS PROTEIN CTPL"/>
    <property type="match status" value="1"/>
</dbReference>
<dbReference type="InterPro" id="IPR003660">
    <property type="entry name" value="HAMP_dom"/>
</dbReference>
<dbReference type="InterPro" id="IPR004090">
    <property type="entry name" value="Chemotax_Me-accpt_rcpt"/>
</dbReference>
<comment type="subcellular location">
    <subcellularLocation>
        <location evidence="1">Cell membrane</location>
        <topology evidence="1">Multi-pass membrane protein</topology>
    </subcellularLocation>
</comment>
<dbReference type="PATRIC" id="fig|745411.4.peg.1072"/>
<keyword evidence="6 10" id="KW-0472">Membrane</keyword>
<reference evidence="13 14" key="1">
    <citation type="journal article" date="2012" name="J. Bacteriol.">
        <title>Genome Sequence of Gallaecimonas xiamenensis Type Strain 3-C-1.</title>
        <authorList>
            <person name="Lai Q."/>
            <person name="Wang L."/>
            <person name="Wang W."/>
            <person name="Shao Z."/>
        </authorList>
    </citation>
    <scope>NUCLEOTIDE SEQUENCE [LARGE SCALE GENOMIC DNA]</scope>
    <source>
        <strain evidence="13 14">3-C-1</strain>
    </source>
</reference>
<dbReference type="Gene3D" id="3.30.450.20">
    <property type="entry name" value="PAS domain"/>
    <property type="match status" value="1"/>
</dbReference>
<evidence type="ECO:0000256" key="7">
    <source>
        <dbReference type="ARBA" id="ARBA00023224"/>
    </source>
</evidence>
<dbReference type="PROSITE" id="PS50111">
    <property type="entry name" value="CHEMOTAXIS_TRANSDUC_2"/>
    <property type="match status" value="1"/>
</dbReference>
<dbReference type="EMBL" id="AMRI01000006">
    <property type="protein sequence ID" value="EKE75869.1"/>
    <property type="molecule type" value="Genomic_DNA"/>
</dbReference>
<dbReference type="CDD" id="cd06225">
    <property type="entry name" value="HAMP"/>
    <property type="match status" value="1"/>
</dbReference>
<dbReference type="GO" id="GO:0007165">
    <property type="term" value="P:signal transduction"/>
    <property type="evidence" value="ECO:0007669"/>
    <property type="project" value="UniProtKB-KW"/>
</dbReference>
<dbReference type="Pfam" id="PF17200">
    <property type="entry name" value="sCache_2"/>
    <property type="match status" value="1"/>
</dbReference>
<evidence type="ECO:0000256" key="1">
    <source>
        <dbReference type="ARBA" id="ARBA00004651"/>
    </source>
</evidence>
<dbReference type="CDD" id="cd11386">
    <property type="entry name" value="MCP_signal"/>
    <property type="match status" value="1"/>
</dbReference>
<gene>
    <name evidence="13" type="ORF">B3C1_05402</name>
</gene>
<dbReference type="Pfam" id="PF00015">
    <property type="entry name" value="MCPsignal"/>
    <property type="match status" value="1"/>
</dbReference>
<evidence type="ECO:0000256" key="6">
    <source>
        <dbReference type="ARBA" id="ARBA00023136"/>
    </source>
</evidence>
<keyword evidence="4 10" id="KW-0812">Transmembrane</keyword>
<evidence type="ECO:0000259" key="11">
    <source>
        <dbReference type="PROSITE" id="PS50111"/>
    </source>
</evidence>
<keyword evidence="3" id="KW-0145">Chemotaxis</keyword>
<dbReference type="SMART" id="SM00283">
    <property type="entry name" value="MA"/>
    <property type="match status" value="1"/>
</dbReference>
<keyword evidence="2" id="KW-1003">Cell membrane</keyword>
<evidence type="ECO:0000256" key="4">
    <source>
        <dbReference type="ARBA" id="ARBA00022692"/>
    </source>
</evidence>
<evidence type="ECO:0000256" key="5">
    <source>
        <dbReference type="ARBA" id="ARBA00022989"/>
    </source>
</evidence>
<dbReference type="InterPro" id="IPR004089">
    <property type="entry name" value="MCPsignal_dom"/>
</dbReference>
<keyword evidence="7 9" id="KW-0807">Transducer</keyword>
<evidence type="ECO:0000256" key="10">
    <source>
        <dbReference type="SAM" id="Phobius"/>
    </source>
</evidence>
<dbReference type="GO" id="GO:0005886">
    <property type="term" value="C:plasma membrane"/>
    <property type="evidence" value="ECO:0007669"/>
    <property type="project" value="UniProtKB-SubCell"/>
</dbReference>
<dbReference type="PANTHER" id="PTHR32089">
    <property type="entry name" value="METHYL-ACCEPTING CHEMOTAXIS PROTEIN MCPB"/>
    <property type="match status" value="1"/>
</dbReference>
<evidence type="ECO:0000256" key="9">
    <source>
        <dbReference type="PROSITE-ProRule" id="PRU00284"/>
    </source>
</evidence>
<name>K2JZR1_9GAMM</name>
<comment type="similarity">
    <text evidence="8">Belongs to the methyl-accepting chemotaxis (MCP) protein family.</text>
</comment>
<evidence type="ECO:0000259" key="12">
    <source>
        <dbReference type="PROSITE" id="PS50885"/>
    </source>
</evidence>
<dbReference type="AlphaFoldDB" id="K2JZR1"/>
<dbReference type="GO" id="GO:0004888">
    <property type="term" value="F:transmembrane signaling receptor activity"/>
    <property type="evidence" value="ECO:0007669"/>
    <property type="project" value="InterPro"/>
</dbReference>
<dbReference type="SMART" id="SM00304">
    <property type="entry name" value="HAMP"/>
    <property type="match status" value="1"/>
</dbReference>
<organism evidence="13 14">
    <name type="scientific">Gallaecimonas xiamenensis 3-C-1</name>
    <dbReference type="NCBI Taxonomy" id="745411"/>
    <lineage>
        <taxon>Bacteria</taxon>
        <taxon>Pseudomonadati</taxon>
        <taxon>Pseudomonadota</taxon>
        <taxon>Gammaproteobacteria</taxon>
        <taxon>Enterobacterales</taxon>
        <taxon>Gallaecimonadaceae</taxon>
        <taxon>Gallaecimonas</taxon>
    </lineage>
</organism>
<dbReference type="eggNOG" id="COG0840">
    <property type="taxonomic scope" value="Bacteria"/>
</dbReference>
<dbReference type="SUPFAM" id="SSF58104">
    <property type="entry name" value="Methyl-accepting chemotaxis protein (MCP) signaling domain"/>
    <property type="match status" value="1"/>
</dbReference>
<dbReference type="PRINTS" id="PR00260">
    <property type="entry name" value="CHEMTRNSDUCR"/>
</dbReference>
<evidence type="ECO:0000256" key="8">
    <source>
        <dbReference type="ARBA" id="ARBA00029447"/>
    </source>
</evidence>
<feature type="transmembrane region" description="Helical" evidence="10">
    <location>
        <begin position="210"/>
        <end position="232"/>
    </location>
</feature>
<sequence length="560" mass="60823">MKWQIRNKMLLLAALPAMVLALAIQLMASYGQQQLGEQSVGEFRQALTEAKKAELVHYVELAYSAIAPLYEGPDAMSPATQEEAKRRLRALQYGKDGYIFGYDDKGTKVFQGRGGKGEGSNFWDLKDSHGVYLIRELVAAGKQGGDFVTYHFPRPGSDTTAYPKLSYAIFLDKWHWMIGTGFYVDDIDAMVAKQQADQQQALGKLRYQQWGLMLAMLVLVLALAAWVASTIVRPLRHLTDNLTDLASGEGDLTRRLAVEGNDETAQLAGAFNTFVSKIHELVQALSGSIERLQGLNTELRQSARQAADALQRQAGDADQVSHAMEQMALATQNVAESAQSAAQATQDTDRQAQAMKANVDDTIGAIDGLAKDIDRAAHGIENLGSDVESIGSILDVIRAIAEQTNLLALNAAIEAARAGEQGRGFAVVADEVRSLASRTQQSTEEIQTKIGQLQQGSRGAVATMLESRKISELAVEKVYGTGEILAQITRAVSEINGMNSQIATAAEEQSSIGAEVNQNLSRISHHISDTETVTARNNQLCESLDKLSRELAQLTARFKV</sequence>
<dbReference type="FunFam" id="1.10.287.950:FF:000001">
    <property type="entry name" value="Methyl-accepting chemotaxis sensory transducer"/>
    <property type="match status" value="1"/>
</dbReference>
<dbReference type="GO" id="GO:0006935">
    <property type="term" value="P:chemotaxis"/>
    <property type="evidence" value="ECO:0007669"/>
    <property type="project" value="UniProtKB-KW"/>
</dbReference>
<protein>
    <submittedName>
        <fullName evidence="13">Methyl-accepting chemotaxis protein</fullName>
    </submittedName>
</protein>
<proteinExistence type="inferred from homology"/>